<dbReference type="Proteomes" id="UP000321723">
    <property type="component" value="Unassembled WGS sequence"/>
</dbReference>
<dbReference type="EMBL" id="JACHDN010000001">
    <property type="protein sequence ID" value="MBB5472651.1"/>
    <property type="molecule type" value="Genomic_DNA"/>
</dbReference>
<organism evidence="9 11">
    <name type="scientific">Cellulomonas hominis</name>
    <dbReference type="NCBI Taxonomy" id="156981"/>
    <lineage>
        <taxon>Bacteria</taxon>
        <taxon>Bacillati</taxon>
        <taxon>Actinomycetota</taxon>
        <taxon>Actinomycetes</taxon>
        <taxon>Micrococcales</taxon>
        <taxon>Cellulomonadaceae</taxon>
        <taxon>Cellulomonas</taxon>
    </lineage>
</organism>
<evidence type="ECO:0000256" key="8">
    <source>
        <dbReference type="SAM" id="SignalP"/>
    </source>
</evidence>
<dbReference type="OrthoDB" id="9812878at2"/>
<evidence type="ECO:0000256" key="3">
    <source>
        <dbReference type="ARBA" id="ARBA00022729"/>
    </source>
</evidence>
<dbReference type="GO" id="GO:0016020">
    <property type="term" value="C:membrane"/>
    <property type="evidence" value="ECO:0007669"/>
    <property type="project" value="UniProtKB-SubCell"/>
</dbReference>
<evidence type="ECO:0000256" key="5">
    <source>
        <dbReference type="ARBA" id="ARBA00023139"/>
    </source>
</evidence>
<keyword evidence="3 8" id="KW-0732">Signal</keyword>
<comment type="caution">
    <text evidence="9">The sequence shown here is derived from an EMBL/GenBank/DDBJ whole genome shotgun (WGS) entry which is preliminary data.</text>
</comment>
<dbReference type="InterPro" id="IPR004872">
    <property type="entry name" value="Lipoprotein_NlpA"/>
</dbReference>
<evidence type="ECO:0000256" key="4">
    <source>
        <dbReference type="ARBA" id="ARBA00023136"/>
    </source>
</evidence>
<dbReference type="PROSITE" id="PS51257">
    <property type="entry name" value="PROKAR_LIPOPROTEIN"/>
    <property type="match status" value="1"/>
</dbReference>
<dbReference type="RefSeq" id="WP_146840876.1">
    <property type="nucleotide sequence ID" value="NZ_BJVQ01000128.1"/>
</dbReference>
<evidence type="ECO:0000313" key="11">
    <source>
        <dbReference type="Proteomes" id="UP000321723"/>
    </source>
</evidence>
<evidence type="ECO:0000313" key="10">
    <source>
        <dbReference type="EMBL" id="MBB5472651.1"/>
    </source>
</evidence>
<gene>
    <name evidence="9" type="ORF">CHO01_40000</name>
    <name evidence="10" type="ORF">HNR08_001387</name>
</gene>
<dbReference type="PANTHER" id="PTHR30429:SF3">
    <property type="entry name" value="LIPOPROTEIN"/>
    <property type="match status" value="1"/>
</dbReference>
<protein>
    <submittedName>
        <fullName evidence="10">D-methionine transport system substrate-binding protein</fullName>
    </submittedName>
    <submittedName>
        <fullName evidence="9">Methionine ABC transporter substrate-binding protein</fullName>
    </submittedName>
</protein>
<reference evidence="10 12" key="2">
    <citation type="submission" date="2020-08" db="EMBL/GenBank/DDBJ databases">
        <title>Sequencing the genomes of 1000 actinobacteria strains.</title>
        <authorList>
            <person name="Klenk H.-P."/>
        </authorList>
    </citation>
    <scope>NUCLEOTIDE SEQUENCE [LARGE SCALE GENOMIC DNA]</scope>
    <source>
        <strain evidence="10 12">DSM 9581</strain>
    </source>
</reference>
<comment type="similarity">
    <text evidence="2">Belongs to the NlpA lipoprotein family.</text>
</comment>
<feature type="signal peptide" evidence="8">
    <location>
        <begin position="1"/>
        <end position="18"/>
    </location>
</feature>
<accession>A0A511FJY4</accession>
<dbReference type="SUPFAM" id="SSF53850">
    <property type="entry name" value="Periplasmic binding protein-like II"/>
    <property type="match status" value="1"/>
</dbReference>
<evidence type="ECO:0000256" key="6">
    <source>
        <dbReference type="ARBA" id="ARBA00023288"/>
    </source>
</evidence>
<keyword evidence="6" id="KW-0449">Lipoprotein</keyword>
<reference evidence="9 11" key="1">
    <citation type="submission" date="2019-07" db="EMBL/GenBank/DDBJ databases">
        <title>Whole genome shotgun sequence of Cellulomonas hominis NBRC 16055.</title>
        <authorList>
            <person name="Hosoyama A."/>
            <person name="Uohara A."/>
            <person name="Ohji S."/>
            <person name="Ichikawa N."/>
        </authorList>
    </citation>
    <scope>NUCLEOTIDE SEQUENCE [LARGE SCALE GENOMIC DNA]</scope>
    <source>
        <strain evidence="9 11">NBRC 16055</strain>
    </source>
</reference>
<proteinExistence type="inferred from homology"/>
<sequence>MKRRLTAAIAALSLGALAACSGGGEPSSPTSADPDNPVSVKIGVADIAQEYWTTFTDLAAEEGIDVELVNFTDYQQPNPALSNGQLDLNQFQHLLFLADYNVNADDDLAPIGSTLIYQLALYTTKGYTSPEEIPDGAEIAIPNDATNQARALLVLQSAGLISLTGGGNALSTPAEIDEAASRVTVVPVDANQTAVQLQSLDGAVINNTFAADAGLDPTEAIFSDLDDPDQARPYVNVWVARAEDKDNPVYAQLVEIYQRDEVIGQLEDENKGTAVKPDLSPEELQTSLTELEDLVRENS</sequence>
<dbReference type="EMBL" id="BJVQ01000128">
    <property type="protein sequence ID" value="GEL48884.1"/>
    <property type="molecule type" value="Genomic_DNA"/>
</dbReference>
<keyword evidence="4" id="KW-0472">Membrane</keyword>
<dbReference type="AlphaFoldDB" id="A0A511FJY4"/>
<feature type="chain" id="PRO_5038242087" evidence="8">
    <location>
        <begin position="19"/>
        <end position="299"/>
    </location>
</feature>
<feature type="region of interest" description="Disordered" evidence="7">
    <location>
        <begin position="268"/>
        <end position="299"/>
    </location>
</feature>
<evidence type="ECO:0000313" key="9">
    <source>
        <dbReference type="EMBL" id="GEL48884.1"/>
    </source>
</evidence>
<dbReference type="Gene3D" id="3.40.190.10">
    <property type="entry name" value="Periplasmic binding protein-like II"/>
    <property type="match status" value="2"/>
</dbReference>
<keyword evidence="11" id="KW-1185">Reference proteome</keyword>
<dbReference type="Pfam" id="PF03180">
    <property type="entry name" value="Lipoprotein_9"/>
    <property type="match status" value="1"/>
</dbReference>
<evidence type="ECO:0000256" key="7">
    <source>
        <dbReference type="SAM" id="MobiDB-lite"/>
    </source>
</evidence>
<evidence type="ECO:0000256" key="2">
    <source>
        <dbReference type="ARBA" id="ARBA00008973"/>
    </source>
</evidence>
<comment type="subcellular location">
    <subcellularLocation>
        <location evidence="1">Membrane</location>
        <topology evidence="1">Lipid-anchor</topology>
    </subcellularLocation>
</comment>
<name>A0A511FJY4_9CELL</name>
<dbReference type="PANTHER" id="PTHR30429">
    <property type="entry name" value="D-METHIONINE-BINDING LIPOPROTEIN METQ"/>
    <property type="match status" value="1"/>
</dbReference>
<evidence type="ECO:0000256" key="1">
    <source>
        <dbReference type="ARBA" id="ARBA00004635"/>
    </source>
</evidence>
<keyword evidence="5" id="KW-0564">Palmitate</keyword>
<dbReference type="Proteomes" id="UP000564629">
    <property type="component" value="Unassembled WGS sequence"/>
</dbReference>
<evidence type="ECO:0000313" key="12">
    <source>
        <dbReference type="Proteomes" id="UP000564629"/>
    </source>
</evidence>